<dbReference type="InterPro" id="IPR002878">
    <property type="entry name" value="ChsH2_C"/>
</dbReference>
<dbReference type="SUPFAM" id="SSF50249">
    <property type="entry name" value="Nucleic acid-binding proteins"/>
    <property type="match status" value="1"/>
</dbReference>
<dbReference type="PANTHER" id="PTHR34075:SF5">
    <property type="entry name" value="BLR3430 PROTEIN"/>
    <property type="match status" value="1"/>
</dbReference>
<evidence type="ECO:0000313" key="4">
    <source>
        <dbReference type="Proteomes" id="UP000022835"/>
    </source>
</evidence>
<feature type="domain" description="ChsH2 C-terminal OB-fold" evidence="1">
    <location>
        <begin position="61"/>
        <end position="126"/>
    </location>
</feature>
<dbReference type="Pfam" id="PF12172">
    <property type="entry name" value="zf-ChsH2"/>
    <property type="match status" value="1"/>
</dbReference>
<dbReference type="InterPro" id="IPR022002">
    <property type="entry name" value="ChsH2_Znr"/>
</dbReference>
<evidence type="ECO:0000259" key="2">
    <source>
        <dbReference type="Pfam" id="PF12172"/>
    </source>
</evidence>
<comment type="caution">
    <text evidence="3">The sequence shown here is derived from an EMBL/GenBank/DDBJ whole genome shotgun (WGS) entry which is preliminary data.</text>
</comment>
<dbReference type="OrthoDB" id="7470921at2"/>
<reference evidence="3" key="1">
    <citation type="submission" date="2014-05" db="EMBL/GenBank/DDBJ databases">
        <title>Genome sequence of Mycobacterium aromaticivorans strain JS19b1T (= DSM 45407T).</title>
        <authorList>
            <person name="Kwak Y."/>
            <person name="Park G.-S."/>
            <person name="Li Q.X."/>
            <person name="Lee S.-E."/>
            <person name="Shin J.-H."/>
        </authorList>
    </citation>
    <scope>NUCLEOTIDE SEQUENCE [LARGE SCALE GENOMIC DNA]</scope>
    <source>
        <strain evidence="3">JS19b1</strain>
    </source>
</reference>
<proteinExistence type="predicted"/>
<sequence length="152" mass="16660">MTRTGPDVAAPPLPSLEGLTAQFYEHCRREELSFQRCSGCDRWRHVPRLACARCGSDAWSWQRSSGRGVVFSHTVIHRALHPGFDEAVPFVCAVVEMDEGVRMVARMVGVVADGTAMLADAAVEVVYVHVADDVVLPAFRLPAAEVRGDGRR</sequence>
<dbReference type="eggNOG" id="COG1545">
    <property type="taxonomic scope" value="Bacteria"/>
</dbReference>
<accession>A0A064CDZ0</accession>
<dbReference type="InterPro" id="IPR052513">
    <property type="entry name" value="Thioester_dehydratase-like"/>
</dbReference>
<dbReference type="RefSeq" id="WP_036348101.1">
    <property type="nucleotide sequence ID" value="NZ_JALN02000002.1"/>
</dbReference>
<dbReference type="Pfam" id="PF01796">
    <property type="entry name" value="OB_ChsH2_C"/>
    <property type="match status" value="1"/>
</dbReference>
<dbReference type="Proteomes" id="UP000022835">
    <property type="component" value="Unassembled WGS sequence"/>
</dbReference>
<organism evidence="3 4">
    <name type="scientific">Mycolicibacterium aromaticivorans JS19b1 = JCM 16368</name>
    <dbReference type="NCBI Taxonomy" id="1440774"/>
    <lineage>
        <taxon>Bacteria</taxon>
        <taxon>Bacillati</taxon>
        <taxon>Actinomycetota</taxon>
        <taxon>Actinomycetes</taxon>
        <taxon>Mycobacteriales</taxon>
        <taxon>Mycobacteriaceae</taxon>
        <taxon>Mycolicibacterium</taxon>
    </lineage>
</organism>
<dbReference type="STRING" id="1440774.Y900_027090"/>
<evidence type="ECO:0000313" key="3">
    <source>
        <dbReference type="EMBL" id="KDE96972.1"/>
    </source>
</evidence>
<dbReference type="AlphaFoldDB" id="A0A064CDZ0"/>
<evidence type="ECO:0000259" key="1">
    <source>
        <dbReference type="Pfam" id="PF01796"/>
    </source>
</evidence>
<dbReference type="PANTHER" id="PTHR34075">
    <property type="entry name" value="BLR3430 PROTEIN"/>
    <property type="match status" value="1"/>
</dbReference>
<keyword evidence="4" id="KW-1185">Reference proteome</keyword>
<dbReference type="EMBL" id="JALN02000002">
    <property type="protein sequence ID" value="KDE96972.1"/>
    <property type="molecule type" value="Genomic_DNA"/>
</dbReference>
<gene>
    <name evidence="3" type="ORF">Y900_027090</name>
</gene>
<name>A0A064CDZ0_9MYCO</name>
<dbReference type="InterPro" id="IPR012340">
    <property type="entry name" value="NA-bd_OB-fold"/>
</dbReference>
<dbReference type="GO" id="GO:0003677">
    <property type="term" value="F:DNA binding"/>
    <property type="evidence" value="ECO:0007669"/>
    <property type="project" value="UniProtKB-KW"/>
</dbReference>
<keyword evidence="3" id="KW-0238">DNA-binding</keyword>
<protein>
    <submittedName>
        <fullName evidence="3">DNA-binding protein</fullName>
    </submittedName>
</protein>
<feature type="domain" description="ChsH2 rubredoxin-like zinc ribbon" evidence="2">
    <location>
        <begin position="26"/>
        <end position="59"/>
    </location>
</feature>